<feature type="compositionally biased region" description="Polar residues" evidence="1">
    <location>
        <begin position="18"/>
        <end position="29"/>
    </location>
</feature>
<dbReference type="EMBL" id="ML119125">
    <property type="protein sequence ID" value="RPB12983.1"/>
    <property type="molecule type" value="Genomic_DNA"/>
</dbReference>
<sequence>MFTKHPLPQTPPNHCNIRRNQQPGTNDYKSQIHQFIPSPYPHAAPDPAPDPAHPVHPVDPHLCNALNSCASHARYLISTVSVSGLCPLWKEKKKRRCLGQLLKLWAEGLGSEVVSGLEVDRWCQ</sequence>
<dbReference type="InParanoid" id="A0A3N4KQY4"/>
<accession>A0A3N4KQY4</accession>
<reference evidence="2 3" key="1">
    <citation type="journal article" date="2018" name="Nat. Ecol. Evol.">
        <title>Pezizomycetes genomes reveal the molecular basis of ectomycorrhizal truffle lifestyle.</title>
        <authorList>
            <person name="Murat C."/>
            <person name="Payen T."/>
            <person name="Noel B."/>
            <person name="Kuo A."/>
            <person name="Morin E."/>
            <person name="Chen J."/>
            <person name="Kohler A."/>
            <person name="Krizsan K."/>
            <person name="Balestrini R."/>
            <person name="Da Silva C."/>
            <person name="Montanini B."/>
            <person name="Hainaut M."/>
            <person name="Levati E."/>
            <person name="Barry K.W."/>
            <person name="Belfiori B."/>
            <person name="Cichocki N."/>
            <person name="Clum A."/>
            <person name="Dockter R.B."/>
            <person name="Fauchery L."/>
            <person name="Guy J."/>
            <person name="Iotti M."/>
            <person name="Le Tacon F."/>
            <person name="Lindquist E.A."/>
            <person name="Lipzen A."/>
            <person name="Malagnac F."/>
            <person name="Mello A."/>
            <person name="Molinier V."/>
            <person name="Miyauchi S."/>
            <person name="Poulain J."/>
            <person name="Riccioni C."/>
            <person name="Rubini A."/>
            <person name="Sitrit Y."/>
            <person name="Splivallo R."/>
            <person name="Traeger S."/>
            <person name="Wang M."/>
            <person name="Zifcakova L."/>
            <person name="Wipf D."/>
            <person name="Zambonelli A."/>
            <person name="Paolocci F."/>
            <person name="Nowrousian M."/>
            <person name="Ottonello S."/>
            <person name="Baldrian P."/>
            <person name="Spatafora J.W."/>
            <person name="Henrissat B."/>
            <person name="Nagy L.G."/>
            <person name="Aury J.M."/>
            <person name="Wincker P."/>
            <person name="Grigoriev I.V."/>
            <person name="Bonfante P."/>
            <person name="Martin F.M."/>
        </authorList>
    </citation>
    <scope>NUCLEOTIDE SEQUENCE [LARGE SCALE GENOMIC DNA]</scope>
    <source>
        <strain evidence="2 3">CCBAS932</strain>
    </source>
</reference>
<gene>
    <name evidence="2" type="ORF">P167DRAFT_140093</name>
</gene>
<proteinExistence type="predicted"/>
<name>A0A3N4KQY4_9PEZI</name>
<organism evidence="2 3">
    <name type="scientific">Morchella conica CCBAS932</name>
    <dbReference type="NCBI Taxonomy" id="1392247"/>
    <lineage>
        <taxon>Eukaryota</taxon>
        <taxon>Fungi</taxon>
        <taxon>Dikarya</taxon>
        <taxon>Ascomycota</taxon>
        <taxon>Pezizomycotina</taxon>
        <taxon>Pezizomycetes</taxon>
        <taxon>Pezizales</taxon>
        <taxon>Morchellaceae</taxon>
        <taxon>Morchella</taxon>
    </lineage>
</organism>
<dbReference type="AlphaFoldDB" id="A0A3N4KQY4"/>
<evidence type="ECO:0000313" key="2">
    <source>
        <dbReference type="EMBL" id="RPB12983.1"/>
    </source>
</evidence>
<feature type="region of interest" description="Disordered" evidence="1">
    <location>
        <begin position="1"/>
        <end position="29"/>
    </location>
</feature>
<protein>
    <submittedName>
        <fullName evidence="2">Uncharacterized protein</fullName>
    </submittedName>
</protein>
<evidence type="ECO:0000256" key="1">
    <source>
        <dbReference type="SAM" id="MobiDB-lite"/>
    </source>
</evidence>
<evidence type="ECO:0000313" key="3">
    <source>
        <dbReference type="Proteomes" id="UP000277580"/>
    </source>
</evidence>
<keyword evidence="3" id="KW-1185">Reference proteome</keyword>
<dbReference type="Proteomes" id="UP000277580">
    <property type="component" value="Unassembled WGS sequence"/>
</dbReference>